<evidence type="ECO:0000313" key="6">
    <source>
        <dbReference type="EMBL" id="AOE49940.1"/>
    </source>
</evidence>
<dbReference type="AlphaFoldDB" id="A0A1B3BAW0"/>
<evidence type="ECO:0000256" key="4">
    <source>
        <dbReference type="ARBA" id="ARBA00023163"/>
    </source>
</evidence>
<organism evidence="6 7">
    <name type="scientific">Kangiella sediminilitoris</name>
    <dbReference type="NCBI Taxonomy" id="1144748"/>
    <lineage>
        <taxon>Bacteria</taxon>
        <taxon>Pseudomonadati</taxon>
        <taxon>Pseudomonadota</taxon>
        <taxon>Gammaproteobacteria</taxon>
        <taxon>Kangiellales</taxon>
        <taxon>Kangiellaceae</taxon>
        <taxon>Kangiella</taxon>
    </lineage>
</organism>
<keyword evidence="7" id="KW-1185">Reference proteome</keyword>
<dbReference type="PRINTS" id="PR00778">
    <property type="entry name" value="HTHARSR"/>
</dbReference>
<dbReference type="FunFam" id="1.10.10.10:FF:000279">
    <property type="entry name" value="Transcriptional regulator, ArsR family"/>
    <property type="match status" value="1"/>
</dbReference>
<dbReference type="STRING" id="1144748.KS2013_1221"/>
<dbReference type="RefSeq" id="WP_068991212.1">
    <property type="nucleotide sequence ID" value="NZ_CP012418.1"/>
</dbReference>
<dbReference type="KEGG" id="ksd:KS2013_1221"/>
<keyword evidence="1" id="KW-0059">Arsenical resistance</keyword>
<evidence type="ECO:0000256" key="1">
    <source>
        <dbReference type="ARBA" id="ARBA00022849"/>
    </source>
</evidence>
<dbReference type="GO" id="GO:0003677">
    <property type="term" value="F:DNA binding"/>
    <property type="evidence" value="ECO:0007669"/>
    <property type="project" value="UniProtKB-KW"/>
</dbReference>
<reference evidence="7" key="1">
    <citation type="submission" date="2015-08" db="EMBL/GenBank/DDBJ databases">
        <authorList>
            <person name="Kim K.M."/>
        </authorList>
    </citation>
    <scope>NUCLEOTIDE SEQUENCE [LARGE SCALE GENOMIC DNA]</scope>
    <source>
        <strain evidence="7">KCTC 23892</strain>
    </source>
</reference>
<dbReference type="NCBIfam" id="NF033788">
    <property type="entry name" value="HTH_metalloreg"/>
    <property type="match status" value="1"/>
</dbReference>
<protein>
    <submittedName>
        <fullName evidence="6">ArsR family transcriptional regulator</fullName>
    </submittedName>
</protein>
<dbReference type="SUPFAM" id="SSF46785">
    <property type="entry name" value="Winged helix' DNA-binding domain"/>
    <property type="match status" value="1"/>
</dbReference>
<proteinExistence type="predicted"/>
<dbReference type="Gene3D" id="1.10.10.10">
    <property type="entry name" value="Winged helix-like DNA-binding domain superfamily/Winged helix DNA-binding domain"/>
    <property type="match status" value="1"/>
</dbReference>
<dbReference type="InterPro" id="IPR036390">
    <property type="entry name" value="WH_DNA-bd_sf"/>
</dbReference>
<dbReference type="Pfam" id="PF01022">
    <property type="entry name" value="HTH_5"/>
    <property type="match status" value="1"/>
</dbReference>
<dbReference type="PROSITE" id="PS50987">
    <property type="entry name" value="HTH_ARSR_2"/>
    <property type="match status" value="1"/>
</dbReference>
<evidence type="ECO:0000313" key="7">
    <source>
        <dbReference type="Proteomes" id="UP000094147"/>
    </source>
</evidence>
<keyword evidence="2" id="KW-0805">Transcription regulation</keyword>
<dbReference type="GO" id="GO:0003700">
    <property type="term" value="F:DNA-binding transcription factor activity"/>
    <property type="evidence" value="ECO:0007669"/>
    <property type="project" value="InterPro"/>
</dbReference>
<evidence type="ECO:0000256" key="2">
    <source>
        <dbReference type="ARBA" id="ARBA00023015"/>
    </source>
</evidence>
<dbReference type="NCBIfam" id="NF007528">
    <property type="entry name" value="PRK10141.1"/>
    <property type="match status" value="1"/>
</dbReference>
<sequence length="112" mass="13024">MINPTQFFKSLSDETRLKTLLLIVKEEELCVCELTEAIDESQPKVSRHLAQLKNQGILATRRQSQWVYYRLSEDLPEWALSVLFTTLDAQISFIQPYLDNLSNMDDRPNCCN</sequence>
<dbReference type="GO" id="GO:0046685">
    <property type="term" value="P:response to arsenic-containing substance"/>
    <property type="evidence" value="ECO:0007669"/>
    <property type="project" value="UniProtKB-KW"/>
</dbReference>
<gene>
    <name evidence="6" type="ORF">KS2013_1221</name>
</gene>
<dbReference type="InterPro" id="IPR036388">
    <property type="entry name" value="WH-like_DNA-bd_sf"/>
</dbReference>
<name>A0A1B3BAW0_9GAMM</name>
<evidence type="ECO:0000256" key="3">
    <source>
        <dbReference type="ARBA" id="ARBA00023125"/>
    </source>
</evidence>
<dbReference type="EMBL" id="CP012418">
    <property type="protein sequence ID" value="AOE49940.1"/>
    <property type="molecule type" value="Genomic_DNA"/>
</dbReference>
<dbReference type="InterPro" id="IPR011991">
    <property type="entry name" value="ArsR-like_HTH"/>
</dbReference>
<keyword evidence="3" id="KW-0238">DNA-binding</keyword>
<keyword evidence="4" id="KW-0804">Transcription</keyword>
<dbReference type="PANTHER" id="PTHR33154">
    <property type="entry name" value="TRANSCRIPTIONAL REGULATOR, ARSR FAMILY"/>
    <property type="match status" value="1"/>
</dbReference>
<dbReference type="SMART" id="SM00418">
    <property type="entry name" value="HTH_ARSR"/>
    <property type="match status" value="1"/>
</dbReference>
<feature type="domain" description="HTH arsR-type" evidence="5">
    <location>
        <begin position="1"/>
        <end position="90"/>
    </location>
</feature>
<dbReference type="PANTHER" id="PTHR33154:SF18">
    <property type="entry name" value="ARSENICAL RESISTANCE OPERON REPRESSOR"/>
    <property type="match status" value="1"/>
</dbReference>
<evidence type="ECO:0000259" key="5">
    <source>
        <dbReference type="PROSITE" id="PS50987"/>
    </source>
</evidence>
<dbReference type="Proteomes" id="UP000094147">
    <property type="component" value="Chromosome"/>
</dbReference>
<dbReference type="InterPro" id="IPR001845">
    <property type="entry name" value="HTH_ArsR_DNA-bd_dom"/>
</dbReference>
<dbReference type="PATRIC" id="fig|1144748.3.peg.1233"/>
<accession>A0A1B3BAW0</accession>
<dbReference type="OrthoDB" id="9793058at2"/>
<dbReference type="CDD" id="cd00090">
    <property type="entry name" value="HTH_ARSR"/>
    <property type="match status" value="1"/>
</dbReference>
<dbReference type="InterPro" id="IPR051081">
    <property type="entry name" value="HTH_MetalResp_TranReg"/>
</dbReference>